<sequence length="254" mass="27929">MPNLSAYASGWGSVLLNVLLSGQSNALGLREGGPRFADCDDRVQVWNNFNPYGSYGYDWVYPQEARPPFHLTGPSNNLGVWFAHCAAQRLRQDVRLTVVANPDASMVEWLPEVGTMSRTIDAVFEAQGSAPYDVMLWHQGEADRGCDTGWYREALDWLVASLREKRILKRNGPVLLGGLASPLDACVNCALVEAAQDHMLMRFVDVGGIPAEGGLEHFSGAGLAELGQRYFEAYHPRGAKTRGFRSTQNAADRI</sequence>
<dbReference type="Proteomes" id="UP000095087">
    <property type="component" value="Unassembled WGS sequence"/>
</dbReference>
<dbReference type="InterPro" id="IPR036514">
    <property type="entry name" value="SGNH_hydro_sf"/>
</dbReference>
<keyword evidence="1" id="KW-0378">Hydrolase</keyword>
<reference evidence="3 4" key="1">
    <citation type="submission" date="2016-07" db="EMBL/GenBank/DDBJ databases">
        <title>Draft genome sequence of Methyloligella halotolerans C2T (VKM B-2706T=CCUG 61687T=DSM 25045T), a halotolerant polyhydroxybutyrate accumulating methylotroph.</title>
        <authorList>
            <person name="Vasilenko O.V."/>
            <person name="Doronina N.V."/>
            <person name="Poroshina M.N."/>
            <person name="Tarlachkov S.V."/>
            <person name="Trotsenko Y.A."/>
        </authorList>
    </citation>
    <scope>NUCLEOTIDE SEQUENCE [LARGE SCALE GENOMIC DNA]</scope>
    <source>
        <strain evidence="3 4">VKM B-2706</strain>
    </source>
</reference>
<accession>A0A1E2S3D7</accession>
<dbReference type="Pfam" id="PF03629">
    <property type="entry name" value="SASA"/>
    <property type="match status" value="1"/>
</dbReference>
<dbReference type="SUPFAM" id="SSF52266">
    <property type="entry name" value="SGNH hydrolase"/>
    <property type="match status" value="1"/>
</dbReference>
<organism evidence="3 4">
    <name type="scientific">Methyloligella halotolerans</name>
    <dbReference type="NCBI Taxonomy" id="1177755"/>
    <lineage>
        <taxon>Bacteria</taxon>
        <taxon>Pseudomonadati</taxon>
        <taxon>Pseudomonadota</taxon>
        <taxon>Alphaproteobacteria</taxon>
        <taxon>Hyphomicrobiales</taxon>
        <taxon>Hyphomicrobiaceae</taxon>
        <taxon>Methyloligella</taxon>
    </lineage>
</organism>
<feature type="domain" description="Sialate O-acetylesterase" evidence="2">
    <location>
        <begin position="19"/>
        <end position="234"/>
    </location>
</feature>
<gene>
    <name evidence="3" type="ORF">A7A08_00788</name>
</gene>
<dbReference type="AlphaFoldDB" id="A0A1E2S3D7"/>
<proteinExistence type="predicted"/>
<name>A0A1E2S3D7_9HYPH</name>
<evidence type="ECO:0000256" key="1">
    <source>
        <dbReference type="ARBA" id="ARBA00022801"/>
    </source>
</evidence>
<keyword evidence="4" id="KW-1185">Reference proteome</keyword>
<dbReference type="Gene3D" id="3.40.50.1110">
    <property type="entry name" value="SGNH hydrolase"/>
    <property type="match status" value="1"/>
</dbReference>
<evidence type="ECO:0000313" key="4">
    <source>
        <dbReference type="Proteomes" id="UP000095087"/>
    </source>
</evidence>
<dbReference type="GO" id="GO:0016788">
    <property type="term" value="F:hydrolase activity, acting on ester bonds"/>
    <property type="evidence" value="ECO:0007669"/>
    <property type="project" value="UniProtKB-ARBA"/>
</dbReference>
<dbReference type="STRING" id="1177755.A7A08_00788"/>
<dbReference type="EMBL" id="MASI01000001">
    <property type="protein sequence ID" value="ODA68954.1"/>
    <property type="molecule type" value="Genomic_DNA"/>
</dbReference>
<evidence type="ECO:0000259" key="2">
    <source>
        <dbReference type="Pfam" id="PF03629"/>
    </source>
</evidence>
<comment type="caution">
    <text evidence="3">The sequence shown here is derived from an EMBL/GenBank/DDBJ whole genome shotgun (WGS) entry which is preliminary data.</text>
</comment>
<dbReference type="InterPro" id="IPR005181">
    <property type="entry name" value="SASA"/>
</dbReference>
<protein>
    <recommendedName>
        <fullName evidence="2">Sialate O-acetylesterase domain-containing protein</fullName>
    </recommendedName>
</protein>
<evidence type="ECO:0000313" key="3">
    <source>
        <dbReference type="EMBL" id="ODA68954.1"/>
    </source>
</evidence>